<organism evidence="1">
    <name type="scientific">marine metagenome</name>
    <dbReference type="NCBI Taxonomy" id="408172"/>
    <lineage>
        <taxon>unclassified sequences</taxon>
        <taxon>metagenomes</taxon>
        <taxon>ecological metagenomes</taxon>
    </lineage>
</organism>
<dbReference type="EMBL" id="UINC01069311">
    <property type="protein sequence ID" value="SVC02583.1"/>
    <property type="molecule type" value="Genomic_DNA"/>
</dbReference>
<name>A0A382IUN2_9ZZZZ</name>
<reference evidence="1" key="1">
    <citation type="submission" date="2018-05" db="EMBL/GenBank/DDBJ databases">
        <authorList>
            <person name="Lanie J.A."/>
            <person name="Ng W.-L."/>
            <person name="Kazmierczak K.M."/>
            <person name="Andrzejewski T.M."/>
            <person name="Davidsen T.M."/>
            <person name="Wayne K.J."/>
            <person name="Tettelin H."/>
            <person name="Glass J.I."/>
            <person name="Rusch D."/>
            <person name="Podicherti R."/>
            <person name="Tsui H.-C.T."/>
            <person name="Winkler M.E."/>
        </authorList>
    </citation>
    <scope>NUCLEOTIDE SEQUENCE</scope>
</reference>
<proteinExistence type="predicted"/>
<accession>A0A382IUN2</accession>
<protein>
    <submittedName>
        <fullName evidence="1">Uncharacterized protein</fullName>
    </submittedName>
</protein>
<feature type="non-terminal residue" evidence="1">
    <location>
        <position position="44"/>
    </location>
</feature>
<evidence type="ECO:0000313" key="1">
    <source>
        <dbReference type="EMBL" id="SVC02583.1"/>
    </source>
</evidence>
<sequence length="44" mass="5100">MKKQIFATLIFLFASNIHSQILIEWSGQFKWGSGSGSHINKYWV</sequence>
<gene>
    <name evidence="1" type="ORF">METZ01_LOCUS255437</name>
</gene>
<dbReference type="AlphaFoldDB" id="A0A382IUN2"/>